<organism evidence="2 3">
    <name type="scientific">Neolentinus lepideus HHB14362 ss-1</name>
    <dbReference type="NCBI Taxonomy" id="1314782"/>
    <lineage>
        <taxon>Eukaryota</taxon>
        <taxon>Fungi</taxon>
        <taxon>Dikarya</taxon>
        <taxon>Basidiomycota</taxon>
        <taxon>Agaricomycotina</taxon>
        <taxon>Agaricomycetes</taxon>
        <taxon>Gloeophyllales</taxon>
        <taxon>Gloeophyllaceae</taxon>
        <taxon>Neolentinus</taxon>
    </lineage>
</organism>
<dbReference type="EMBL" id="KV425570">
    <property type="protein sequence ID" value="KZT25719.1"/>
    <property type="molecule type" value="Genomic_DNA"/>
</dbReference>
<name>A0A165SV11_9AGAM</name>
<feature type="region of interest" description="Disordered" evidence="1">
    <location>
        <begin position="1"/>
        <end position="51"/>
    </location>
</feature>
<reference evidence="2 3" key="1">
    <citation type="journal article" date="2016" name="Mol. Biol. Evol.">
        <title>Comparative Genomics of Early-Diverging Mushroom-Forming Fungi Provides Insights into the Origins of Lignocellulose Decay Capabilities.</title>
        <authorList>
            <person name="Nagy L.G."/>
            <person name="Riley R."/>
            <person name="Tritt A."/>
            <person name="Adam C."/>
            <person name="Daum C."/>
            <person name="Floudas D."/>
            <person name="Sun H."/>
            <person name="Yadav J.S."/>
            <person name="Pangilinan J."/>
            <person name="Larsson K.H."/>
            <person name="Matsuura K."/>
            <person name="Barry K."/>
            <person name="Labutti K."/>
            <person name="Kuo R."/>
            <person name="Ohm R.A."/>
            <person name="Bhattacharya S.S."/>
            <person name="Shirouzu T."/>
            <person name="Yoshinaga Y."/>
            <person name="Martin F.M."/>
            <person name="Grigoriev I.V."/>
            <person name="Hibbett D.S."/>
        </authorList>
    </citation>
    <scope>NUCLEOTIDE SEQUENCE [LARGE SCALE GENOMIC DNA]</scope>
    <source>
        <strain evidence="2 3">HHB14362 ss-1</strain>
    </source>
</reference>
<evidence type="ECO:0000313" key="3">
    <source>
        <dbReference type="Proteomes" id="UP000076761"/>
    </source>
</evidence>
<dbReference type="AlphaFoldDB" id="A0A165SV11"/>
<dbReference type="InParanoid" id="A0A165SV11"/>
<sequence>MSCRNSSPDPDRSQIIFSTPRRSPTPDDERRSDLSPHPPNQNASAGTSCSQQRTVLEVVEERFPPFDHRSAVVDPFEEENRRDAQFREKLNEMLLNLMIEVHAWSTARPASETNQNIESLEKEINNIMTIENEQGMSPSPSLTFIGRPTFRSLALQQTRQRLGEFVNRIKIALAALTGI</sequence>
<accession>A0A165SV11</accession>
<feature type="compositionally biased region" description="Polar residues" evidence="1">
    <location>
        <begin position="40"/>
        <end position="51"/>
    </location>
</feature>
<feature type="compositionally biased region" description="Basic and acidic residues" evidence="1">
    <location>
        <begin position="24"/>
        <end position="34"/>
    </location>
</feature>
<evidence type="ECO:0000313" key="2">
    <source>
        <dbReference type="EMBL" id="KZT25719.1"/>
    </source>
</evidence>
<dbReference type="Proteomes" id="UP000076761">
    <property type="component" value="Unassembled WGS sequence"/>
</dbReference>
<dbReference type="OrthoDB" id="3224400at2759"/>
<gene>
    <name evidence="2" type="ORF">NEOLEDRAFT_1092207</name>
</gene>
<proteinExistence type="predicted"/>
<keyword evidence="3" id="KW-1185">Reference proteome</keyword>
<evidence type="ECO:0000256" key="1">
    <source>
        <dbReference type="SAM" id="MobiDB-lite"/>
    </source>
</evidence>
<protein>
    <submittedName>
        <fullName evidence="2">Uncharacterized protein</fullName>
    </submittedName>
</protein>